<proteinExistence type="inferred from homology"/>
<dbReference type="GO" id="GO:0008410">
    <property type="term" value="F:CoA-transferase activity"/>
    <property type="evidence" value="ECO:0007669"/>
    <property type="project" value="InterPro"/>
</dbReference>
<dbReference type="InterPro" id="IPR037171">
    <property type="entry name" value="NagB/RpiA_transferase-like"/>
</dbReference>
<keyword evidence="2" id="KW-0808">Transferase</keyword>
<evidence type="ECO:0000313" key="3">
    <source>
        <dbReference type="Proteomes" id="UP000577707"/>
    </source>
</evidence>
<dbReference type="PANTHER" id="PTHR43293:SF3">
    <property type="entry name" value="CHOLESTEROL RING-CLEAVING HYDROLASE IPDB SUBUNIT"/>
    <property type="match status" value="1"/>
</dbReference>
<reference evidence="2 3" key="1">
    <citation type="submission" date="2020-08" db="EMBL/GenBank/DDBJ databases">
        <title>Genomic Encyclopedia of Type Strains, Phase III (KMG-III): the genomes of soil and plant-associated and newly described type strains.</title>
        <authorList>
            <person name="Whitman W."/>
        </authorList>
    </citation>
    <scope>NUCLEOTIDE SEQUENCE [LARGE SCALE GENOMIC DNA]</scope>
    <source>
        <strain evidence="2 3">CECT 3302</strain>
    </source>
</reference>
<dbReference type="SUPFAM" id="SSF100950">
    <property type="entry name" value="NagB/RpiA/CoA transferase-like"/>
    <property type="match status" value="1"/>
</dbReference>
<dbReference type="RefSeq" id="WP_183549763.1">
    <property type="nucleotide sequence ID" value="NZ_BMQT01000012.1"/>
</dbReference>
<evidence type="ECO:0000256" key="1">
    <source>
        <dbReference type="ARBA" id="ARBA00007047"/>
    </source>
</evidence>
<gene>
    <name evidence="2" type="ORF">FHS12_004474</name>
</gene>
<accession>A0A7W5A8S8</accession>
<dbReference type="PANTHER" id="PTHR43293">
    <property type="entry name" value="ACETATE COA-TRANSFERASE YDIF"/>
    <property type="match status" value="1"/>
</dbReference>
<dbReference type="SMART" id="SM00882">
    <property type="entry name" value="CoA_trans"/>
    <property type="match status" value="1"/>
</dbReference>
<comment type="similarity">
    <text evidence="1">Belongs to the 3-oxoacid CoA-transferase subunit B family.</text>
</comment>
<evidence type="ECO:0000313" key="2">
    <source>
        <dbReference type="EMBL" id="MBB3091504.1"/>
    </source>
</evidence>
<comment type="caution">
    <text evidence="2">The sequence shown here is derived from an EMBL/GenBank/DDBJ whole genome shotgun (WGS) entry which is preliminary data.</text>
</comment>
<sequence length="253" mass="26947">MTTQTTTQTVTRADVCVAAVSDAFKDSGEVLAHAVGIVPAIGVRLAKATHTPELALSDGEAFMMAEAPPLLKTAAAGGTPEAWVPFRSIFDIVASGRRHSMMGASQIDRHGNQNISSIGDWRQPKRQLIGVRGAPGNTVNHRVDYWVAKHSARIFVGSVDVASGVGNDRAVGTAGRFHDLGIIVTNLAVFGYDESGLIKVSSIHPGVTPEELQEATGFEIDTSDAPLTREPTSEELRIIEAEDPKGLRFKEVP</sequence>
<name>A0A7W5A8S8_9ACTN</name>
<dbReference type="Proteomes" id="UP000577707">
    <property type="component" value="Unassembled WGS sequence"/>
</dbReference>
<dbReference type="EMBL" id="JACHXG010000011">
    <property type="protein sequence ID" value="MBB3091504.1"/>
    <property type="molecule type" value="Genomic_DNA"/>
</dbReference>
<dbReference type="AlphaFoldDB" id="A0A7W5A8S8"/>
<protein>
    <submittedName>
        <fullName evidence="2">Acyl CoA:acetate/3-ketoacid CoA transferase beta subunit</fullName>
    </submittedName>
</protein>
<keyword evidence="3" id="KW-1185">Reference proteome</keyword>
<dbReference type="Pfam" id="PF01144">
    <property type="entry name" value="CoA_trans"/>
    <property type="match status" value="1"/>
</dbReference>
<dbReference type="Gene3D" id="3.40.1080.10">
    <property type="entry name" value="Glutaconate Coenzyme A-transferase"/>
    <property type="match status" value="1"/>
</dbReference>
<dbReference type="InterPro" id="IPR004165">
    <property type="entry name" value="CoA_trans_fam_I"/>
</dbReference>
<organism evidence="2 3">
    <name type="scientific">Nocardioides albus</name>
    <dbReference type="NCBI Taxonomy" id="1841"/>
    <lineage>
        <taxon>Bacteria</taxon>
        <taxon>Bacillati</taxon>
        <taxon>Actinomycetota</taxon>
        <taxon>Actinomycetes</taxon>
        <taxon>Propionibacteriales</taxon>
        <taxon>Nocardioidaceae</taxon>
        <taxon>Nocardioides</taxon>
    </lineage>
</organism>